<proteinExistence type="predicted"/>
<keyword evidence="2" id="KW-1185">Reference proteome</keyword>
<comment type="caution">
    <text evidence="1">The sequence shown here is derived from an EMBL/GenBank/DDBJ whole genome shotgun (WGS) entry which is preliminary data.</text>
</comment>
<dbReference type="AlphaFoldDB" id="A0A2A2HDG3"/>
<name>A0A2A2HDG3_9EURY</name>
<accession>A0A2A2HDG3</accession>
<organism evidence="1 2">
    <name type="scientific">Methanosphaera cuniculi</name>
    <dbReference type="NCBI Taxonomy" id="1077256"/>
    <lineage>
        <taxon>Archaea</taxon>
        <taxon>Methanobacteriati</taxon>
        <taxon>Methanobacteriota</taxon>
        <taxon>Methanomada group</taxon>
        <taxon>Methanobacteria</taxon>
        <taxon>Methanobacteriales</taxon>
        <taxon>Methanobacteriaceae</taxon>
        <taxon>Methanosphaera</taxon>
    </lineage>
</organism>
<evidence type="ECO:0000313" key="1">
    <source>
        <dbReference type="EMBL" id="PAV07469.1"/>
    </source>
</evidence>
<gene>
    <name evidence="1" type="ORF">ASJ82_02750</name>
</gene>
<dbReference type="EMBL" id="LMVN01000013">
    <property type="protein sequence ID" value="PAV07469.1"/>
    <property type="molecule type" value="Genomic_DNA"/>
</dbReference>
<dbReference type="RefSeq" id="WP_095608576.1">
    <property type="nucleotide sequence ID" value="NZ_LMVN01000013.1"/>
</dbReference>
<evidence type="ECO:0000313" key="2">
    <source>
        <dbReference type="Proteomes" id="UP000217528"/>
    </source>
</evidence>
<protein>
    <submittedName>
        <fullName evidence="1">Uncharacterized protein</fullName>
    </submittedName>
</protein>
<reference evidence="1 2" key="1">
    <citation type="journal article" date="2017" name="BMC Genomics">
        <title>Genomic analysis of methanogenic archaea reveals a shift towards energy conservation.</title>
        <authorList>
            <person name="Gilmore S.P."/>
            <person name="Henske J.K."/>
            <person name="Sexton J.A."/>
            <person name="Solomon K.V."/>
            <person name="Seppala S."/>
            <person name="Yoo J.I."/>
            <person name="Huyett L.M."/>
            <person name="Pressman A."/>
            <person name="Cogan J.Z."/>
            <person name="Kivenson V."/>
            <person name="Peng X."/>
            <person name="Tan Y."/>
            <person name="Valentine D.L."/>
            <person name="O'Malley M.A."/>
        </authorList>
    </citation>
    <scope>NUCLEOTIDE SEQUENCE [LARGE SCALE GENOMIC DNA]</scope>
    <source>
        <strain evidence="1 2">1R-7</strain>
    </source>
</reference>
<sequence>MSKHTKQEMQEMEFEEVNNANYDTVKWEPQPGEFLIGEYVEKKEECGMDNYTFFIIDDGEDKYSLLSNTVLNSLFEDIVMGTVLKITYEGMKKSLTGSREYKAYTIQKAKPVDEFATADDLDLERW</sequence>
<dbReference type="Proteomes" id="UP000217528">
    <property type="component" value="Unassembled WGS sequence"/>
</dbReference>